<evidence type="ECO:0000313" key="8">
    <source>
        <dbReference type="EMBL" id="CEQ39011.1"/>
    </source>
</evidence>
<sequence length="335" mass="36312">MEKFSKWRAFTAVSQSSPLTLQDASTGVAPFLYPLPASSESLPPILQILAVPLAGLLGGLRTLLVVLLLLAQVILVEGVLRIFVVLPPVYAVLARATNAGICRLVLLVLGVGWIKVETVHLRKTGRSPPAMLFEPKKGDLIIGNSSSYIDLLYLAFRFPFFPCQVSLLGAIMAAGKLPERSEGGENLEDAIRKASGPVAVFPEATTSNNRALLRFAELQAPPAGAKAIPVRTFVLAFKYSPPTRLSPSLAYPIPSTSLLLPLSHVFSLTSRPVLYSISIRRLHPSESPKISSAPRKEEWDQLAETLATTARLKRVGGLGWEDKGAFLEFRKVKGR</sequence>
<evidence type="ECO:0000256" key="6">
    <source>
        <dbReference type="ARBA" id="ARBA00023315"/>
    </source>
</evidence>
<keyword evidence="2 7" id="KW-0812">Transmembrane</keyword>
<keyword evidence="1" id="KW-0808">Transferase</keyword>
<dbReference type="PANTHER" id="PTHR23063:SF60">
    <property type="entry name" value="LYSOPHOSPHATIDIC ACID:OLEOYL-COA ACYLTRANSFERASE 1"/>
    <property type="match status" value="1"/>
</dbReference>
<gene>
    <name evidence="8" type="primary">SPOSA6832_00496</name>
</gene>
<evidence type="ECO:0000256" key="7">
    <source>
        <dbReference type="SAM" id="Phobius"/>
    </source>
</evidence>
<organism evidence="8 9">
    <name type="scientific">Sporidiobolus salmonicolor</name>
    <name type="common">Yeast-like fungus</name>
    <name type="synonym">Sporobolomyces salmonicolor</name>
    <dbReference type="NCBI Taxonomy" id="5005"/>
    <lineage>
        <taxon>Eukaryota</taxon>
        <taxon>Fungi</taxon>
        <taxon>Dikarya</taxon>
        <taxon>Basidiomycota</taxon>
        <taxon>Pucciniomycotina</taxon>
        <taxon>Microbotryomycetes</taxon>
        <taxon>Sporidiobolales</taxon>
        <taxon>Sporidiobolaceae</taxon>
        <taxon>Sporobolomyces</taxon>
    </lineage>
</organism>
<reference evidence="9" key="1">
    <citation type="submission" date="2015-02" db="EMBL/GenBank/DDBJ databases">
        <authorList>
            <person name="Gon?alves P."/>
        </authorList>
    </citation>
    <scope>NUCLEOTIDE SEQUENCE [LARGE SCALE GENOMIC DNA]</scope>
</reference>
<dbReference type="AlphaFoldDB" id="A0A0D6EGH0"/>
<evidence type="ECO:0000256" key="1">
    <source>
        <dbReference type="ARBA" id="ARBA00022679"/>
    </source>
</evidence>
<evidence type="ECO:0000313" key="9">
    <source>
        <dbReference type="Proteomes" id="UP000243876"/>
    </source>
</evidence>
<evidence type="ECO:0000256" key="2">
    <source>
        <dbReference type="ARBA" id="ARBA00022692"/>
    </source>
</evidence>
<keyword evidence="3 7" id="KW-1133">Transmembrane helix</keyword>
<accession>A0A0D6EGH0</accession>
<evidence type="ECO:0000256" key="5">
    <source>
        <dbReference type="ARBA" id="ARBA00023136"/>
    </source>
</evidence>
<keyword evidence="9" id="KW-1185">Reference proteome</keyword>
<evidence type="ECO:0000256" key="4">
    <source>
        <dbReference type="ARBA" id="ARBA00023098"/>
    </source>
</evidence>
<dbReference type="PANTHER" id="PTHR23063">
    <property type="entry name" value="PHOSPHOLIPID ACYLTRANSFERASE"/>
    <property type="match status" value="1"/>
</dbReference>
<dbReference type="GO" id="GO:0016746">
    <property type="term" value="F:acyltransferase activity"/>
    <property type="evidence" value="ECO:0007669"/>
    <property type="project" value="UniProtKB-KW"/>
</dbReference>
<dbReference type="EMBL" id="CENE01000001">
    <property type="protein sequence ID" value="CEQ39011.1"/>
    <property type="molecule type" value="Genomic_DNA"/>
</dbReference>
<name>A0A0D6EGH0_SPOSA</name>
<dbReference type="Proteomes" id="UP000243876">
    <property type="component" value="Unassembled WGS sequence"/>
</dbReference>
<protein>
    <submittedName>
        <fullName evidence="8">SPOSA6832_00496-mRNA-1:cds</fullName>
    </submittedName>
</protein>
<keyword evidence="4" id="KW-0443">Lipid metabolism</keyword>
<dbReference type="GO" id="GO:0006629">
    <property type="term" value="P:lipid metabolic process"/>
    <property type="evidence" value="ECO:0007669"/>
    <property type="project" value="UniProtKB-KW"/>
</dbReference>
<dbReference type="OrthoDB" id="272512at2759"/>
<proteinExistence type="predicted"/>
<keyword evidence="6" id="KW-0012">Acyltransferase</keyword>
<evidence type="ECO:0000256" key="3">
    <source>
        <dbReference type="ARBA" id="ARBA00022989"/>
    </source>
</evidence>
<feature type="transmembrane region" description="Helical" evidence="7">
    <location>
        <begin position="92"/>
        <end position="114"/>
    </location>
</feature>
<feature type="transmembrane region" description="Helical" evidence="7">
    <location>
        <begin position="63"/>
        <end position="86"/>
    </location>
</feature>
<keyword evidence="5 7" id="KW-0472">Membrane</keyword>